<keyword evidence="2" id="KW-1185">Reference proteome</keyword>
<organism evidence="1 2">
    <name type="scientific">Hymenobacter guriensis</name>
    <dbReference type="NCBI Taxonomy" id="2793065"/>
    <lineage>
        <taxon>Bacteria</taxon>
        <taxon>Pseudomonadati</taxon>
        <taxon>Bacteroidota</taxon>
        <taxon>Cytophagia</taxon>
        <taxon>Cytophagales</taxon>
        <taxon>Hymenobacteraceae</taxon>
        <taxon>Hymenobacter</taxon>
    </lineage>
</organism>
<evidence type="ECO:0000313" key="1">
    <source>
        <dbReference type="EMBL" id="MBG8554166.1"/>
    </source>
</evidence>
<comment type="caution">
    <text evidence="1">The sequence shown here is derived from an EMBL/GenBank/DDBJ whole genome shotgun (WGS) entry which is preliminary data.</text>
</comment>
<reference evidence="1 2" key="1">
    <citation type="submission" date="2020-11" db="EMBL/GenBank/DDBJ databases">
        <title>Hymenobacter sp.</title>
        <authorList>
            <person name="Kim M.K."/>
        </authorList>
    </citation>
    <scope>NUCLEOTIDE SEQUENCE [LARGE SCALE GENOMIC DNA]</scope>
    <source>
        <strain evidence="1 2">BT594</strain>
    </source>
</reference>
<sequence length="301" mass="33398">MAQATTWDEPWQDQVVKGADHFVLAKVTEHDEKKGLTVTILRSLDGSNLAGSIAITDFYLLDICSTSGGHGPEFHVEKADTCYFFLKKNPQGTYSLATPTTGFATVRQNKVAATYRHSYHQALVPQAVYEPTMTAIFNHYHGKSYDATFIKSFLNQTLALPPATINEESMATFFLQHAALETIYHLGLTDFYALVQPFLRDSQNFHAQISAARALTPTNTPEAKQQLLALLKDKTTTDFTKTVAVWTLAAYKPIELKPELQKLAKHASTEENGFGGNIMDPRVCTHMPSVKDALAKLTEQL</sequence>
<gene>
    <name evidence="1" type="ORF">I5L79_11455</name>
</gene>
<dbReference type="Proteomes" id="UP000601099">
    <property type="component" value="Unassembled WGS sequence"/>
</dbReference>
<dbReference type="RefSeq" id="WP_196955194.1">
    <property type="nucleotide sequence ID" value="NZ_JADWYK010000006.1"/>
</dbReference>
<dbReference type="InterPro" id="IPR011989">
    <property type="entry name" value="ARM-like"/>
</dbReference>
<evidence type="ECO:0000313" key="2">
    <source>
        <dbReference type="Proteomes" id="UP000601099"/>
    </source>
</evidence>
<proteinExistence type="predicted"/>
<dbReference type="Gene3D" id="1.25.10.10">
    <property type="entry name" value="Leucine-rich Repeat Variant"/>
    <property type="match status" value="1"/>
</dbReference>
<protein>
    <recommendedName>
        <fullName evidence="3">DUF4369 domain-containing protein</fullName>
    </recommendedName>
</protein>
<name>A0ABS0L240_9BACT</name>
<evidence type="ECO:0008006" key="3">
    <source>
        <dbReference type="Google" id="ProtNLM"/>
    </source>
</evidence>
<accession>A0ABS0L240</accession>
<dbReference type="EMBL" id="JADWYK010000006">
    <property type="protein sequence ID" value="MBG8554166.1"/>
    <property type="molecule type" value="Genomic_DNA"/>
</dbReference>